<protein>
    <submittedName>
        <fullName evidence="1">Uncharacterized protein</fullName>
    </submittedName>
</protein>
<sequence>MAIETPFVVQAGISAAGIGIQLYIAWRSRQQSARQSQDTLDMQRLVSHRSTASFVADKRQRWIDELRTDMAFHLALSQEIVWKWDALRDRTALKVSQEANGDPAVVNRIEQEAADAFTAENGARDREHHERHIRLKFRLNPKEPLHIELRACLDNIRAVLNETQGARTEANAKALIGRMMTLIDRSATLTEQVLKAEWTRVKQEVAYPEALMATITQPNSL</sequence>
<name>A0ABW0SVB8_9GAMM</name>
<dbReference type="RefSeq" id="WP_377325973.1">
    <property type="nucleotide sequence ID" value="NZ_JBHSNG010000006.1"/>
</dbReference>
<comment type="caution">
    <text evidence="1">The sequence shown here is derived from an EMBL/GenBank/DDBJ whole genome shotgun (WGS) entry which is preliminary data.</text>
</comment>
<organism evidence="1 2">
    <name type="scientific">Rhodanobacter terrae</name>
    <dbReference type="NCBI Taxonomy" id="418647"/>
    <lineage>
        <taxon>Bacteria</taxon>
        <taxon>Pseudomonadati</taxon>
        <taxon>Pseudomonadota</taxon>
        <taxon>Gammaproteobacteria</taxon>
        <taxon>Lysobacterales</taxon>
        <taxon>Rhodanobacteraceae</taxon>
        <taxon>Rhodanobacter</taxon>
    </lineage>
</organism>
<accession>A0ABW0SVB8</accession>
<gene>
    <name evidence="1" type="ORF">ACFPPB_07610</name>
</gene>
<evidence type="ECO:0000313" key="2">
    <source>
        <dbReference type="Proteomes" id="UP001596111"/>
    </source>
</evidence>
<reference evidence="2" key="1">
    <citation type="journal article" date="2019" name="Int. J. Syst. Evol. Microbiol.">
        <title>The Global Catalogue of Microorganisms (GCM) 10K type strain sequencing project: providing services to taxonomists for standard genome sequencing and annotation.</title>
        <authorList>
            <consortium name="The Broad Institute Genomics Platform"/>
            <consortium name="The Broad Institute Genome Sequencing Center for Infectious Disease"/>
            <person name="Wu L."/>
            <person name="Ma J."/>
        </authorList>
    </citation>
    <scope>NUCLEOTIDE SEQUENCE [LARGE SCALE GENOMIC DNA]</scope>
    <source>
        <strain evidence="2">CGMCC 1.13587</strain>
    </source>
</reference>
<proteinExistence type="predicted"/>
<dbReference type="Proteomes" id="UP001596111">
    <property type="component" value="Unassembled WGS sequence"/>
</dbReference>
<dbReference type="EMBL" id="JBHSNG010000006">
    <property type="protein sequence ID" value="MFC5580976.1"/>
    <property type="molecule type" value="Genomic_DNA"/>
</dbReference>
<evidence type="ECO:0000313" key="1">
    <source>
        <dbReference type="EMBL" id="MFC5580976.1"/>
    </source>
</evidence>
<keyword evidence="2" id="KW-1185">Reference proteome</keyword>